<keyword evidence="1" id="KW-0732">Signal</keyword>
<evidence type="ECO:0000313" key="3">
    <source>
        <dbReference type="Proteomes" id="UP000177625"/>
    </source>
</evidence>
<organism evidence="2 3">
    <name type="scientific">Rhynchosporium secalis</name>
    <name type="common">Barley scald fungus</name>
    <dbReference type="NCBI Taxonomy" id="38038"/>
    <lineage>
        <taxon>Eukaryota</taxon>
        <taxon>Fungi</taxon>
        <taxon>Dikarya</taxon>
        <taxon>Ascomycota</taxon>
        <taxon>Pezizomycotina</taxon>
        <taxon>Leotiomycetes</taxon>
        <taxon>Helotiales</taxon>
        <taxon>Ploettnerulaceae</taxon>
        <taxon>Rhynchosporium</taxon>
    </lineage>
</organism>
<protein>
    <recommendedName>
        <fullName evidence="4">Secreted protein</fullName>
    </recommendedName>
</protein>
<dbReference type="AlphaFoldDB" id="A0A1E1MPW0"/>
<keyword evidence="3" id="KW-1185">Reference proteome</keyword>
<dbReference type="EMBL" id="FJVC01000475">
    <property type="protein sequence ID" value="CZT51122.1"/>
    <property type="molecule type" value="Genomic_DNA"/>
</dbReference>
<reference evidence="3" key="1">
    <citation type="submission" date="2016-03" db="EMBL/GenBank/DDBJ databases">
        <authorList>
            <person name="Guldener U."/>
        </authorList>
    </citation>
    <scope>NUCLEOTIDE SEQUENCE [LARGE SCALE GENOMIC DNA]</scope>
</reference>
<accession>A0A1E1MPW0</accession>
<feature type="signal peptide" evidence="1">
    <location>
        <begin position="1"/>
        <end position="19"/>
    </location>
</feature>
<proteinExistence type="predicted"/>
<name>A0A1E1MPW0_RHYSE</name>
<gene>
    <name evidence="2" type="ORF">RSE6_12214</name>
</gene>
<evidence type="ECO:0000313" key="2">
    <source>
        <dbReference type="EMBL" id="CZT51122.1"/>
    </source>
</evidence>
<sequence>MSSIHPVLHLIHIYPKTLSAILLLCIYSTHSDYRSVSSATHESDSHETHSRNRAHGIVIAVAQAYELCRHSRDLQHGTSQSAYANDLSRRHV</sequence>
<evidence type="ECO:0008006" key="4">
    <source>
        <dbReference type="Google" id="ProtNLM"/>
    </source>
</evidence>
<evidence type="ECO:0000256" key="1">
    <source>
        <dbReference type="SAM" id="SignalP"/>
    </source>
</evidence>
<feature type="chain" id="PRO_5009448546" description="Secreted protein" evidence="1">
    <location>
        <begin position="20"/>
        <end position="92"/>
    </location>
</feature>
<dbReference type="Proteomes" id="UP000177625">
    <property type="component" value="Unassembled WGS sequence"/>
</dbReference>